<accession>A0A4Y8DHJ5</accession>
<comment type="caution">
    <text evidence="2">The sequence shown here is derived from an EMBL/GenBank/DDBJ whole genome shotgun (WGS) entry which is preliminary data.</text>
</comment>
<keyword evidence="3" id="KW-1185">Reference proteome</keyword>
<dbReference type="OrthoDB" id="3529441at2759"/>
<evidence type="ECO:0000313" key="2">
    <source>
        <dbReference type="EMBL" id="TEY87383.1"/>
    </source>
</evidence>
<evidence type="ECO:0000313" key="3">
    <source>
        <dbReference type="Proteomes" id="UP000297299"/>
    </source>
</evidence>
<sequence length="166" mass="18788">MPGAWENDTGLVDYPKFRVSDIRSPSRSPDFEMSFLVGPLIDGEQAFDHISSIRRREVACHCFFFGYCPHEPQFARYDMDGELDLCSCLDENGCECRDEVTNYDGSELESEAESIDNSTEDEERSDESSEIENEDESISDSSEYEEEQKEGGVLEGESENSNSTKN</sequence>
<proteinExistence type="predicted"/>
<dbReference type="EMBL" id="PHWZ01000003">
    <property type="protein sequence ID" value="TEY87383.1"/>
    <property type="molecule type" value="Genomic_DNA"/>
</dbReference>
<feature type="region of interest" description="Disordered" evidence="1">
    <location>
        <begin position="102"/>
        <end position="166"/>
    </location>
</feature>
<gene>
    <name evidence="2" type="ORF">BOTCAL_0003g00640</name>
</gene>
<dbReference type="AlphaFoldDB" id="A0A4Y8DHJ5"/>
<organism evidence="2 3">
    <name type="scientific">Botryotinia calthae</name>
    <dbReference type="NCBI Taxonomy" id="38488"/>
    <lineage>
        <taxon>Eukaryota</taxon>
        <taxon>Fungi</taxon>
        <taxon>Dikarya</taxon>
        <taxon>Ascomycota</taxon>
        <taxon>Pezizomycotina</taxon>
        <taxon>Leotiomycetes</taxon>
        <taxon>Helotiales</taxon>
        <taxon>Sclerotiniaceae</taxon>
        <taxon>Botryotinia</taxon>
    </lineage>
</organism>
<name>A0A4Y8DHJ5_9HELO</name>
<protein>
    <submittedName>
        <fullName evidence="2">Uncharacterized protein</fullName>
    </submittedName>
</protein>
<evidence type="ECO:0000256" key="1">
    <source>
        <dbReference type="SAM" id="MobiDB-lite"/>
    </source>
</evidence>
<reference evidence="2 3" key="1">
    <citation type="submission" date="2017-11" db="EMBL/GenBank/DDBJ databases">
        <title>Comparative genomics of Botrytis spp.</title>
        <authorList>
            <person name="Valero-Jimenez C.A."/>
            <person name="Tapia P."/>
            <person name="Veloso J."/>
            <person name="Silva-Moreno E."/>
            <person name="Staats M."/>
            <person name="Valdes J.H."/>
            <person name="Van Kan J.A.L."/>
        </authorList>
    </citation>
    <scope>NUCLEOTIDE SEQUENCE [LARGE SCALE GENOMIC DNA]</scope>
    <source>
        <strain evidence="2 3">MUCL2830</strain>
    </source>
</reference>
<dbReference type="Proteomes" id="UP000297299">
    <property type="component" value="Unassembled WGS sequence"/>
</dbReference>
<feature type="compositionally biased region" description="Acidic residues" evidence="1">
    <location>
        <begin position="106"/>
        <end position="148"/>
    </location>
</feature>